<accession>A0A0F8X110</accession>
<feature type="region of interest" description="Disordered" evidence="1">
    <location>
        <begin position="76"/>
        <end position="119"/>
    </location>
</feature>
<reference evidence="2" key="1">
    <citation type="journal article" date="2015" name="Nature">
        <title>Complex archaea that bridge the gap between prokaryotes and eukaryotes.</title>
        <authorList>
            <person name="Spang A."/>
            <person name="Saw J.H."/>
            <person name="Jorgensen S.L."/>
            <person name="Zaremba-Niedzwiedzka K."/>
            <person name="Martijn J."/>
            <person name="Lind A.E."/>
            <person name="van Eijk R."/>
            <person name="Schleper C."/>
            <person name="Guy L."/>
            <person name="Ettema T.J."/>
        </authorList>
    </citation>
    <scope>NUCLEOTIDE SEQUENCE</scope>
</reference>
<dbReference type="EMBL" id="LAZR01061914">
    <property type="protein sequence ID" value="KKK62603.1"/>
    <property type="molecule type" value="Genomic_DNA"/>
</dbReference>
<evidence type="ECO:0000256" key="1">
    <source>
        <dbReference type="SAM" id="MobiDB-lite"/>
    </source>
</evidence>
<dbReference type="AlphaFoldDB" id="A0A0F8X110"/>
<protein>
    <submittedName>
        <fullName evidence="2">Uncharacterized protein</fullName>
    </submittedName>
</protein>
<proteinExistence type="predicted"/>
<comment type="caution">
    <text evidence="2">The sequence shown here is derived from an EMBL/GenBank/DDBJ whole genome shotgun (WGS) entry which is preliminary data.</text>
</comment>
<name>A0A0F8X110_9ZZZZ</name>
<sequence length="119" mass="13266">RQDGDTVPLLPLSAGDRDGKADMKSLVELEEMRELGASVLRNQTPTVTKPSDENVTESVDSVTELVTSSTVRISPEKMAEDIRTGRASYTHGGARDRSGRKRQFETNAERQRAYRERSK</sequence>
<feature type="non-terminal residue" evidence="2">
    <location>
        <position position="1"/>
    </location>
</feature>
<gene>
    <name evidence="2" type="ORF">LCGC14_3002670</name>
</gene>
<evidence type="ECO:0000313" key="2">
    <source>
        <dbReference type="EMBL" id="KKK62603.1"/>
    </source>
</evidence>
<feature type="compositionally biased region" description="Basic and acidic residues" evidence="1">
    <location>
        <begin position="93"/>
        <end position="119"/>
    </location>
</feature>
<feature type="region of interest" description="Disordered" evidence="1">
    <location>
        <begin position="1"/>
        <end position="21"/>
    </location>
</feature>
<organism evidence="2">
    <name type="scientific">marine sediment metagenome</name>
    <dbReference type="NCBI Taxonomy" id="412755"/>
    <lineage>
        <taxon>unclassified sequences</taxon>
        <taxon>metagenomes</taxon>
        <taxon>ecological metagenomes</taxon>
    </lineage>
</organism>